<evidence type="ECO:0000313" key="3">
    <source>
        <dbReference type="Proteomes" id="UP000267027"/>
    </source>
</evidence>
<feature type="compositionally biased region" description="Low complexity" evidence="1">
    <location>
        <begin position="17"/>
        <end position="40"/>
    </location>
</feature>
<proteinExistence type="predicted"/>
<sequence>MNLTDGLAARRPDRGNPGAAPPTSRRPAPSGSPAAGSEPAIVWCTPRPPHCTRPARLRFVIVARLELRSPTRPSRFRLSTAHTDRTTDLWAALTDHRARAVTRFLGFSDSIQQLLATNEVREATNK</sequence>
<dbReference type="Proteomes" id="UP000267027">
    <property type="component" value="Unassembled WGS sequence"/>
</dbReference>
<protein>
    <submittedName>
        <fullName evidence="4">Retrotrans_gag domain-containing protein</fullName>
    </submittedName>
</protein>
<dbReference type="WBParaSite" id="ACOC_0000968201-mRNA-1">
    <property type="protein sequence ID" value="ACOC_0000968201-mRNA-1"/>
    <property type="gene ID" value="ACOC_0000968201"/>
</dbReference>
<reference evidence="4" key="1">
    <citation type="submission" date="2017-02" db="UniProtKB">
        <authorList>
            <consortium name="WormBaseParasite"/>
        </authorList>
    </citation>
    <scope>IDENTIFICATION</scope>
</reference>
<feature type="region of interest" description="Disordered" evidence="1">
    <location>
        <begin position="1"/>
        <end position="41"/>
    </location>
</feature>
<evidence type="ECO:0000256" key="1">
    <source>
        <dbReference type="SAM" id="MobiDB-lite"/>
    </source>
</evidence>
<evidence type="ECO:0000313" key="2">
    <source>
        <dbReference type="EMBL" id="VDM61268.1"/>
    </source>
</evidence>
<dbReference type="EMBL" id="UYYA01004336">
    <property type="protein sequence ID" value="VDM61268.1"/>
    <property type="molecule type" value="Genomic_DNA"/>
</dbReference>
<gene>
    <name evidence="2" type="ORF">ACOC_LOCUS9683</name>
</gene>
<evidence type="ECO:0000313" key="4">
    <source>
        <dbReference type="WBParaSite" id="ACOC_0000968201-mRNA-1"/>
    </source>
</evidence>
<organism evidence="4">
    <name type="scientific">Angiostrongylus costaricensis</name>
    <name type="common">Nematode worm</name>
    <dbReference type="NCBI Taxonomy" id="334426"/>
    <lineage>
        <taxon>Eukaryota</taxon>
        <taxon>Metazoa</taxon>
        <taxon>Ecdysozoa</taxon>
        <taxon>Nematoda</taxon>
        <taxon>Chromadorea</taxon>
        <taxon>Rhabditida</taxon>
        <taxon>Rhabditina</taxon>
        <taxon>Rhabditomorpha</taxon>
        <taxon>Strongyloidea</taxon>
        <taxon>Metastrongylidae</taxon>
        <taxon>Angiostrongylus</taxon>
    </lineage>
</organism>
<reference evidence="2 3" key="2">
    <citation type="submission" date="2018-11" db="EMBL/GenBank/DDBJ databases">
        <authorList>
            <consortium name="Pathogen Informatics"/>
        </authorList>
    </citation>
    <scope>NUCLEOTIDE SEQUENCE [LARGE SCALE GENOMIC DNA]</scope>
    <source>
        <strain evidence="2 3">Costa Rica</strain>
    </source>
</reference>
<name>A0A0R3PUR6_ANGCS</name>
<dbReference type="AlphaFoldDB" id="A0A0R3PUR6"/>
<accession>A0A0R3PUR6</accession>
<keyword evidence="3" id="KW-1185">Reference proteome</keyword>